<accession>A0ACB0Z3T5</accession>
<organism evidence="1 2">
    <name type="scientific">Meloidogyne enterolobii</name>
    <name type="common">Root-knot nematode worm</name>
    <name type="synonym">Meloidogyne mayaguensis</name>
    <dbReference type="NCBI Taxonomy" id="390850"/>
    <lineage>
        <taxon>Eukaryota</taxon>
        <taxon>Metazoa</taxon>
        <taxon>Ecdysozoa</taxon>
        <taxon>Nematoda</taxon>
        <taxon>Chromadorea</taxon>
        <taxon>Rhabditida</taxon>
        <taxon>Tylenchina</taxon>
        <taxon>Tylenchomorpha</taxon>
        <taxon>Tylenchoidea</taxon>
        <taxon>Meloidogynidae</taxon>
        <taxon>Meloidogyninae</taxon>
        <taxon>Meloidogyne</taxon>
    </lineage>
</organism>
<protein>
    <submittedName>
        <fullName evidence="1">Uncharacterized protein</fullName>
    </submittedName>
</protein>
<evidence type="ECO:0000313" key="2">
    <source>
        <dbReference type="Proteomes" id="UP001497535"/>
    </source>
</evidence>
<sequence>MYVFVQFCAYCSVNPHIEMNSAMNPIIYTVFNRGISLINLLEKYLTRILV</sequence>
<comment type="caution">
    <text evidence="1">The sequence shown here is derived from an EMBL/GenBank/DDBJ whole genome shotgun (WGS) entry which is preliminary data.</text>
</comment>
<dbReference type="Proteomes" id="UP001497535">
    <property type="component" value="Unassembled WGS sequence"/>
</dbReference>
<name>A0ACB0Z3T5_MELEN</name>
<gene>
    <name evidence="1" type="ORF">MENTE1834_LOCUS20191</name>
</gene>
<keyword evidence="2" id="KW-1185">Reference proteome</keyword>
<reference evidence="1" key="1">
    <citation type="submission" date="2023-11" db="EMBL/GenBank/DDBJ databases">
        <authorList>
            <person name="Poullet M."/>
        </authorList>
    </citation>
    <scope>NUCLEOTIDE SEQUENCE</scope>
    <source>
        <strain evidence="1">E1834</strain>
    </source>
</reference>
<proteinExistence type="predicted"/>
<dbReference type="EMBL" id="CAVMJV010000024">
    <property type="protein sequence ID" value="CAK5073513.1"/>
    <property type="molecule type" value="Genomic_DNA"/>
</dbReference>
<evidence type="ECO:0000313" key="1">
    <source>
        <dbReference type="EMBL" id="CAK5073513.1"/>
    </source>
</evidence>